<keyword evidence="2" id="KW-0472">Membrane</keyword>
<dbReference type="InterPro" id="IPR036291">
    <property type="entry name" value="NAD(P)-bd_dom_sf"/>
</dbReference>
<feature type="transmembrane region" description="Helical" evidence="2">
    <location>
        <begin position="6"/>
        <end position="22"/>
    </location>
</feature>
<dbReference type="SUPFAM" id="SSF51735">
    <property type="entry name" value="NAD(P)-binding Rossmann-fold domains"/>
    <property type="match status" value="1"/>
</dbReference>
<keyword evidence="3" id="KW-1185">Reference proteome</keyword>
<dbReference type="PANTHER" id="PTHR43157:SF31">
    <property type="entry name" value="PHOSPHATIDYLINOSITOL-GLYCAN BIOSYNTHESIS CLASS F PROTEIN"/>
    <property type="match status" value="1"/>
</dbReference>
<sequence length="332" mass="37429">MFHIYVFIAVALLLIKLYLFYIRRSCKSHRCLIGKTALITGGYSGIGFATAVDLAKRGCKVIIADIMNPMESAERVKHLTGNPNVYGLPIDLSSLKSVRKFSKILHNIEEKIDILINNAGACGFNGQFTNDELQKTMQINHLGGFLLIHLVLDMLKKAEKARIVSVSSIYSFLHNMKSHNEINKPPSTFDKKLTTIVDYGNSKLCVIAACNVMSKKLVKYNITCNTLCPGLVWTSIHYDSFKAIPNKSVIDKFLFFTFYLSWIWFYSKTVMQGAQTSINCVVSEKLDSVTGQFFRNCEPSRQPRLVQDPDFCQNVYKESEVLCGLTSDEKIS</sequence>
<evidence type="ECO:0000313" key="3">
    <source>
        <dbReference type="Proteomes" id="UP000695000"/>
    </source>
</evidence>
<dbReference type="Proteomes" id="UP000695000">
    <property type="component" value="Unplaced"/>
</dbReference>
<keyword evidence="1" id="KW-0560">Oxidoreductase</keyword>
<dbReference type="InterPro" id="IPR002347">
    <property type="entry name" value="SDR_fam"/>
</dbReference>
<evidence type="ECO:0000313" key="4">
    <source>
        <dbReference type="RefSeq" id="XP_017769166.1"/>
    </source>
</evidence>
<protein>
    <submittedName>
        <fullName evidence="4">Retinol dehydrogenase 12-like isoform X1</fullName>
    </submittedName>
</protein>
<dbReference type="Pfam" id="PF00106">
    <property type="entry name" value="adh_short"/>
    <property type="match status" value="1"/>
</dbReference>
<dbReference type="RefSeq" id="XP_017769166.1">
    <property type="nucleotide sequence ID" value="XM_017913677.1"/>
</dbReference>
<evidence type="ECO:0000256" key="2">
    <source>
        <dbReference type="SAM" id="Phobius"/>
    </source>
</evidence>
<keyword evidence="2" id="KW-0812">Transmembrane</keyword>
<organism evidence="3 4">
    <name type="scientific">Nicrophorus vespilloides</name>
    <name type="common">Boreal carrion beetle</name>
    <dbReference type="NCBI Taxonomy" id="110193"/>
    <lineage>
        <taxon>Eukaryota</taxon>
        <taxon>Metazoa</taxon>
        <taxon>Ecdysozoa</taxon>
        <taxon>Arthropoda</taxon>
        <taxon>Hexapoda</taxon>
        <taxon>Insecta</taxon>
        <taxon>Pterygota</taxon>
        <taxon>Neoptera</taxon>
        <taxon>Endopterygota</taxon>
        <taxon>Coleoptera</taxon>
        <taxon>Polyphaga</taxon>
        <taxon>Staphyliniformia</taxon>
        <taxon>Silphidae</taxon>
        <taxon>Nicrophorinae</taxon>
        <taxon>Nicrophorus</taxon>
    </lineage>
</organism>
<proteinExistence type="predicted"/>
<keyword evidence="2" id="KW-1133">Transmembrane helix</keyword>
<gene>
    <name evidence="4" type="primary">LOC108557235</name>
</gene>
<evidence type="ECO:0000256" key="1">
    <source>
        <dbReference type="ARBA" id="ARBA00023002"/>
    </source>
</evidence>
<dbReference type="PANTHER" id="PTHR43157">
    <property type="entry name" value="PHOSPHATIDYLINOSITOL-GLYCAN BIOSYNTHESIS CLASS F PROTEIN-RELATED"/>
    <property type="match status" value="1"/>
</dbReference>
<dbReference type="Gene3D" id="3.40.50.720">
    <property type="entry name" value="NAD(P)-binding Rossmann-like Domain"/>
    <property type="match status" value="1"/>
</dbReference>
<dbReference type="PRINTS" id="PR00081">
    <property type="entry name" value="GDHRDH"/>
</dbReference>
<name>A0ABM1M3L6_NICVS</name>
<accession>A0ABM1M3L6</accession>
<dbReference type="GeneID" id="108557235"/>
<reference evidence="4" key="1">
    <citation type="submission" date="2025-08" db="UniProtKB">
        <authorList>
            <consortium name="RefSeq"/>
        </authorList>
    </citation>
    <scope>IDENTIFICATION</scope>
    <source>
        <tissue evidence="4">Whole Larva</tissue>
    </source>
</reference>